<organism evidence="2 3">
    <name type="scientific">Acrocarpospora pleiomorpha</name>
    <dbReference type="NCBI Taxonomy" id="90975"/>
    <lineage>
        <taxon>Bacteria</taxon>
        <taxon>Bacillati</taxon>
        <taxon>Actinomycetota</taxon>
        <taxon>Actinomycetes</taxon>
        <taxon>Streptosporangiales</taxon>
        <taxon>Streptosporangiaceae</taxon>
        <taxon>Acrocarpospora</taxon>
    </lineage>
</organism>
<evidence type="ECO:0000313" key="3">
    <source>
        <dbReference type="Proteomes" id="UP000377595"/>
    </source>
</evidence>
<accession>A0A5M3XCQ6</accession>
<evidence type="ECO:0000259" key="1">
    <source>
        <dbReference type="PROSITE" id="PS51819"/>
    </source>
</evidence>
<dbReference type="InterPro" id="IPR037523">
    <property type="entry name" value="VOC_core"/>
</dbReference>
<dbReference type="InterPro" id="IPR029068">
    <property type="entry name" value="Glyas_Bleomycin-R_OHBP_Dase"/>
</dbReference>
<reference evidence="2 3" key="1">
    <citation type="submission" date="2019-10" db="EMBL/GenBank/DDBJ databases">
        <title>Whole genome shotgun sequence of Acrocarpospora pleiomorpha NBRC 16267.</title>
        <authorList>
            <person name="Ichikawa N."/>
            <person name="Kimura A."/>
            <person name="Kitahashi Y."/>
            <person name="Komaki H."/>
            <person name="Oguchi A."/>
        </authorList>
    </citation>
    <scope>NUCLEOTIDE SEQUENCE [LARGE SCALE GENOMIC DNA]</scope>
    <source>
        <strain evidence="2 3">NBRC 16267</strain>
    </source>
</reference>
<sequence>MRNDLADSTRSRRVRVMNMVRQVIVFDAADLRAESAFWAGILGGHVFEDDDWHSVIDAAGEWRIGVQLAPNHVPPDWPHGTPQQVHLDLHVDDPRAAHEEAISLGARLLQPVPDLDAAEGHRVYADPAGHPFCIGWGHPSRETIAAFLADHLGRRSLPQRRTR</sequence>
<protein>
    <recommendedName>
        <fullName evidence="1">VOC domain-containing protein</fullName>
    </recommendedName>
</protein>
<evidence type="ECO:0000313" key="2">
    <source>
        <dbReference type="EMBL" id="GES17969.1"/>
    </source>
</evidence>
<proteinExistence type="predicted"/>
<feature type="domain" description="VOC" evidence="1">
    <location>
        <begin position="19"/>
        <end position="137"/>
    </location>
</feature>
<dbReference type="SUPFAM" id="SSF54593">
    <property type="entry name" value="Glyoxalase/Bleomycin resistance protein/Dihydroxybiphenyl dioxygenase"/>
    <property type="match status" value="1"/>
</dbReference>
<name>A0A5M3XCQ6_9ACTN</name>
<dbReference type="Proteomes" id="UP000377595">
    <property type="component" value="Unassembled WGS sequence"/>
</dbReference>
<comment type="caution">
    <text evidence="2">The sequence shown here is derived from an EMBL/GenBank/DDBJ whole genome shotgun (WGS) entry which is preliminary data.</text>
</comment>
<dbReference type="CDD" id="cd06587">
    <property type="entry name" value="VOC"/>
    <property type="match status" value="1"/>
</dbReference>
<dbReference type="PANTHER" id="PTHR35908">
    <property type="entry name" value="HYPOTHETICAL FUSION PROTEIN"/>
    <property type="match status" value="1"/>
</dbReference>
<dbReference type="AlphaFoldDB" id="A0A5M3XCQ6"/>
<gene>
    <name evidence="2" type="ORF">Aple_008640</name>
</gene>
<dbReference type="EMBL" id="BLAF01000006">
    <property type="protein sequence ID" value="GES17969.1"/>
    <property type="molecule type" value="Genomic_DNA"/>
</dbReference>
<keyword evidence="3" id="KW-1185">Reference proteome</keyword>
<dbReference type="Gene3D" id="3.10.180.10">
    <property type="entry name" value="2,3-Dihydroxybiphenyl 1,2-Dioxygenase, domain 1"/>
    <property type="match status" value="1"/>
</dbReference>
<dbReference type="PROSITE" id="PS51819">
    <property type="entry name" value="VOC"/>
    <property type="match status" value="1"/>
</dbReference>
<dbReference type="InterPro" id="IPR041581">
    <property type="entry name" value="Glyoxalase_6"/>
</dbReference>
<dbReference type="Pfam" id="PF18029">
    <property type="entry name" value="Glyoxalase_6"/>
    <property type="match status" value="1"/>
</dbReference>
<dbReference type="PANTHER" id="PTHR35908:SF1">
    <property type="entry name" value="CONSERVED PROTEIN"/>
    <property type="match status" value="1"/>
</dbReference>